<protein>
    <submittedName>
        <fullName evidence="1">Glycosyl transferase family 2</fullName>
    </submittedName>
</protein>
<accession>A0ABM6ID59</accession>
<dbReference type="GO" id="GO:0016740">
    <property type="term" value="F:transferase activity"/>
    <property type="evidence" value="ECO:0007669"/>
    <property type="project" value="UniProtKB-KW"/>
</dbReference>
<evidence type="ECO:0000313" key="2">
    <source>
        <dbReference type="Proteomes" id="UP000185622"/>
    </source>
</evidence>
<dbReference type="SUPFAM" id="SSF53448">
    <property type="entry name" value="Nucleotide-diphospho-sugar transferases"/>
    <property type="match status" value="1"/>
</dbReference>
<proteinExistence type="predicted"/>
<reference evidence="1 2" key="1">
    <citation type="submission" date="2017-01" db="EMBL/GenBank/DDBJ databases">
        <title>The complete genome sequence of a sulfur-oxidizing marine bacterium Thioclava sp. 25B10_4T.</title>
        <authorList>
            <person name="Liu Y."/>
            <person name="Lai Q."/>
            <person name="Shao Z."/>
        </authorList>
    </citation>
    <scope>NUCLEOTIDE SEQUENCE [LARGE SCALE GENOMIC DNA]</scope>
    <source>
        <strain evidence="1 2">25B10_4</strain>
    </source>
</reference>
<dbReference type="Pfam" id="PF13704">
    <property type="entry name" value="Glyco_tranf_2_4"/>
    <property type="match status" value="1"/>
</dbReference>
<organism evidence="1 2">
    <name type="scientific">Thioclava nitratireducens</name>
    <dbReference type="NCBI Taxonomy" id="1915078"/>
    <lineage>
        <taxon>Bacteria</taxon>
        <taxon>Pseudomonadati</taxon>
        <taxon>Pseudomonadota</taxon>
        <taxon>Alphaproteobacteria</taxon>
        <taxon>Rhodobacterales</taxon>
        <taxon>Paracoccaceae</taxon>
        <taxon>Thioclava</taxon>
    </lineage>
</organism>
<dbReference type="InterPro" id="IPR029044">
    <property type="entry name" value="Nucleotide-diphossugar_trans"/>
</dbReference>
<dbReference type="Gene3D" id="3.90.550.10">
    <property type="entry name" value="Spore Coat Polysaccharide Biosynthesis Protein SpsA, Chain A"/>
    <property type="match status" value="1"/>
</dbReference>
<dbReference type="Proteomes" id="UP000185622">
    <property type="component" value="Chromosome"/>
</dbReference>
<dbReference type="EMBL" id="CP019437">
    <property type="protein sequence ID" value="AQS46643.1"/>
    <property type="molecule type" value="Genomic_DNA"/>
</dbReference>
<evidence type="ECO:0000313" key="1">
    <source>
        <dbReference type="EMBL" id="AQS46643.1"/>
    </source>
</evidence>
<dbReference type="RefSeq" id="WP_075775190.1">
    <property type="nucleotide sequence ID" value="NZ_CP019437.1"/>
</dbReference>
<keyword evidence="2" id="KW-1185">Reference proteome</keyword>
<sequence length="340" mass="39779">MPSRHELWESYRLRLKRKHFLWRALRKRHQLDSVTNRTGKIKPCAILAFAVMRNEARRLPFFLKHYRKLGVDHFLIVDNGSTDDTAALLAEARDVSLWQTAGSYRASRFGLDWVTWLMLRYGHDRWCLTVDADELLIYPYHDSRPLPALTDWLDRSEQRCFPAMMLDLYPKGPLGAQRYEAGQDPRKILSWFDAGNYMMTRQDRTDALWIQGGPRARAFFAHTPRQAPTLSKIPLVRWHRRWAYLNSTHALLPRHLNQTYDTEGGEAISGLLLHTKFLDEIVDKSKEEKSRGEHFGQPAEFDQYYDALAADPELWTPHSTRLGDWRQLEAQGLMSRGGWM</sequence>
<name>A0ABM6ID59_9RHOB</name>
<keyword evidence="1" id="KW-0808">Transferase</keyword>
<gene>
    <name evidence="1" type="ORF">BMG03_01605</name>
</gene>